<keyword evidence="1" id="KW-0472">Membrane</keyword>
<keyword evidence="1" id="KW-1133">Transmembrane helix</keyword>
<organism evidence="2">
    <name type="scientific">uncultured Dysgonomonas sp</name>
    <dbReference type="NCBI Taxonomy" id="206096"/>
    <lineage>
        <taxon>Bacteria</taxon>
        <taxon>Pseudomonadati</taxon>
        <taxon>Bacteroidota</taxon>
        <taxon>Bacteroidia</taxon>
        <taxon>Bacteroidales</taxon>
        <taxon>Dysgonomonadaceae</taxon>
        <taxon>Dysgonomonas</taxon>
        <taxon>environmental samples</taxon>
    </lineage>
</organism>
<sequence>MKTIILNKGTLELPESWDELTFRQKIFAFTRLKAVAEKKISPPIFRILLLQHLTGYTPSSGFYVWFLKWIIYCIRVPFVFVFYVFRLGLVRLPGYWSVWKDYHRPKRRDRDIINYNLYMLSEQLDFAFSIEDHKVTWNRHFYQNPIPYIKIKGKKFTGRKFIRDVAPFTNITTKEYCDCCELYSGYHSSQDPEYREKCMDKLISILYPATGEYNENLVGDQMELIASISPEIKFGILYWFAGIVEFYTTHPVYSILFPKDSRQEDSENKISVGMNETILMIKKKGYPSITTDTVNDFFDAQIKIIKDDLSEAIAKGAKIEDLVKMTGLSIDLINRLT</sequence>
<reference evidence="2" key="1">
    <citation type="submission" date="2016-04" db="EMBL/GenBank/DDBJ databases">
        <authorList>
            <person name="Evans L.H."/>
            <person name="Alamgir A."/>
            <person name="Owens N."/>
            <person name="Weber N.D."/>
            <person name="Virtaneva K."/>
            <person name="Barbian K."/>
            <person name="Babar A."/>
            <person name="Rosenke K."/>
        </authorList>
    </citation>
    <scope>NUCLEOTIDE SEQUENCE</scope>
    <source>
        <strain evidence="2">86-1</strain>
    </source>
</reference>
<dbReference type="EMBL" id="FLUM01000001">
    <property type="protein sequence ID" value="SBV98398.1"/>
    <property type="molecule type" value="Genomic_DNA"/>
</dbReference>
<dbReference type="AlphaFoldDB" id="A0A212JG45"/>
<proteinExistence type="predicted"/>
<name>A0A212JG45_9BACT</name>
<feature type="transmembrane region" description="Helical" evidence="1">
    <location>
        <begin position="62"/>
        <end position="85"/>
    </location>
</feature>
<evidence type="ECO:0000313" key="2">
    <source>
        <dbReference type="EMBL" id="SBV98398.1"/>
    </source>
</evidence>
<protein>
    <submittedName>
        <fullName evidence="2">Uncharacterized protein</fullName>
    </submittedName>
</protein>
<gene>
    <name evidence="2" type="ORF">KL86DYS1_12162</name>
</gene>
<evidence type="ECO:0000256" key="1">
    <source>
        <dbReference type="SAM" id="Phobius"/>
    </source>
</evidence>
<dbReference type="RefSeq" id="WP_296940780.1">
    <property type="nucleotide sequence ID" value="NZ_LT599032.1"/>
</dbReference>
<keyword evidence="1" id="KW-0812">Transmembrane</keyword>
<accession>A0A212JG45</accession>